<evidence type="ECO:0000313" key="4">
    <source>
        <dbReference type="EMBL" id="KAK6184307.1"/>
    </source>
</evidence>
<dbReference type="InterPro" id="IPR036770">
    <property type="entry name" value="Ankyrin_rpt-contain_sf"/>
</dbReference>
<gene>
    <name evidence="4" type="ORF">SNE40_006805</name>
</gene>
<accession>A0AAN8JSL4</accession>
<dbReference type="EMBL" id="JAZGQO010000006">
    <property type="protein sequence ID" value="KAK6184307.1"/>
    <property type="molecule type" value="Genomic_DNA"/>
</dbReference>
<sequence length="672" mass="76523">MGNRANKALLRSCEDGDYHSILSLLKRGANVEYTDSYGDTPLLTAIKNQHTNCVDLLLNNEYSCVNTEHRDRTLNTPLMVAVGNLDIVRLLINNRCQLNKTNQLKESALHLAVRFGNIEVVKLLVSSCIDVTLTNKNGQTALTIATNINNKAVAKILSAEAILLEHFIPMDILLHKILDGKNDSQVDILMKRYRSPNPDDITYKILLQCAVKYRNLLLIKILFKHRILFDASVLDIAYEYGDYGYVDFLIQKGLADNVDQRSNTSMIEYAVKYGDLKSIKILFEHGIPFDASLLDIAYKKGDTGCVEFLIQKGLTDNIDEGSRPHMMYYAVKYRDLKTIKMLVEHGIPLGASVLLDIAVKYRDLKTIKILVEHGIPFDASVLDIAYEHGDTTYVDFLIQKGLEDNIDQNNITPMIKKYAVKHNIKQRSRPRMIDYAMKYHDLKTIKILVEHGIPFDASVLDIAYEHGDSGYVDVLIQKVLADNMDEGRRLRMISCAVKYGDLKSIKILFKHDIPFDASLLDIAYEKGDTGCVEFLIQKGLADNIDEGSRPQMMYYAVKYRDLKTIKILVEHGIPFDTSVLDIAYEHGDTRYVEFLIQKGLGDNIDRRSGKPIIYYCVKHYDHAWVKKLLKHKSYTHLRNRFEPFENPNNSSIITETVGAYFNINSHTSMVFS</sequence>
<reference evidence="4 5" key="1">
    <citation type="submission" date="2024-01" db="EMBL/GenBank/DDBJ databases">
        <title>The genome of the rayed Mediterranean limpet Patella caerulea (Linnaeus, 1758).</title>
        <authorList>
            <person name="Anh-Thu Weber A."/>
            <person name="Halstead-Nussloch G."/>
        </authorList>
    </citation>
    <scope>NUCLEOTIDE SEQUENCE [LARGE SCALE GENOMIC DNA]</scope>
    <source>
        <strain evidence="4">AATW-2023a</strain>
        <tissue evidence="4">Whole specimen</tissue>
    </source>
</reference>
<dbReference type="PANTHER" id="PTHR24123">
    <property type="entry name" value="ANKYRIN REPEAT-CONTAINING"/>
    <property type="match status" value="1"/>
</dbReference>
<dbReference type="PROSITE" id="PS50088">
    <property type="entry name" value="ANK_REPEAT"/>
    <property type="match status" value="1"/>
</dbReference>
<keyword evidence="2 3" id="KW-0040">ANK repeat</keyword>
<dbReference type="AlphaFoldDB" id="A0AAN8JSL4"/>
<feature type="repeat" description="ANK" evidence="3">
    <location>
        <begin position="104"/>
        <end position="136"/>
    </location>
</feature>
<name>A0AAN8JSL4_PATCE</name>
<protein>
    <recommendedName>
        <fullName evidence="6">Ankyrin repeat protein</fullName>
    </recommendedName>
</protein>
<proteinExistence type="predicted"/>
<dbReference type="InterPro" id="IPR051165">
    <property type="entry name" value="Multifunctional_ANK_Repeat"/>
</dbReference>
<dbReference type="SUPFAM" id="SSF48403">
    <property type="entry name" value="Ankyrin repeat"/>
    <property type="match status" value="3"/>
</dbReference>
<dbReference type="Pfam" id="PF00023">
    <property type="entry name" value="Ank"/>
    <property type="match status" value="1"/>
</dbReference>
<dbReference type="InterPro" id="IPR002110">
    <property type="entry name" value="Ankyrin_rpt"/>
</dbReference>
<dbReference type="Gene3D" id="1.25.40.20">
    <property type="entry name" value="Ankyrin repeat-containing domain"/>
    <property type="match status" value="4"/>
</dbReference>
<keyword evidence="5" id="KW-1185">Reference proteome</keyword>
<evidence type="ECO:0000256" key="2">
    <source>
        <dbReference type="ARBA" id="ARBA00023043"/>
    </source>
</evidence>
<comment type="caution">
    <text evidence="4">The sequence shown here is derived from an EMBL/GenBank/DDBJ whole genome shotgun (WGS) entry which is preliminary data.</text>
</comment>
<dbReference type="Pfam" id="PF12796">
    <property type="entry name" value="Ank_2"/>
    <property type="match status" value="1"/>
</dbReference>
<evidence type="ECO:0008006" key="6">
    <source>
        <dbReference type="Google" id="ProtNLM"/>
    </source>
</evidence>
<dbReference type="PANTHER" id="PTHR24123:SF33">
    <property type="entry name" value="PROTEIN HOS4"/>
    <property type="match status" value="1"/>
</dbReference>
<dbReference type="SMART" id="SM00248">
    <property type="entry name" value="ANK"/>
    <property type="match status" value="13"/>
</dbReference>
<keyword evidence="1" id="KW-0677">Repeat</keyword>
<evidence type="ECO:0000256" key="3">
    <source>
        <dbReference type="PROSITE-ProRule" id="PRU00023"/>
    </source>
</evidence>
<evidence type="ECO:0000313" key="5">
    <source>
        <dbReference type="Proteomes" id="UP001347796"/>
    </source>
</evidence>
<organism evidence="4 5">
    <name type="scientific">Patella caerulea</name>
    <name type="common">Rayed Mediterranean limpet</name>
    <dbReference type="NCBI Taxonomy" id="87958"/>
    <lineage>
        <taxon>Eukaryota</taxon>
        <taxon>Metazoa</taxon>
        <taxon>Spiralia</taxon>
        <taxon>Lophotrochozoa</taxon>
        <taxon>Mollusca</taxon>
        <taxon>Gastropoda</taxon>
        <taxon>Patellogastropoda</taxon>
        <taxon>Patelloidea</taxon>
        <taxon>Patellidae</taxon>
        <taxon>Patella</taxon>
    </lineage>
</organism>
<dbReference type="Proteomes" id="UP001347796">
    <property type="component" value="Unassembled WGS sequence"/>
</dbReference>
<dbReference type="PROSITE" id="PS50297">
    <property type="entry name" value="ANK_REP_REGION"/>
    <property type="match status" value="1"/>
</dbReference>
<evidence type="ECO:0000256" key="1">
    <source>
        <dbReference type="ARBA" id="ARBA00022737"/>
    </source>
</evidence>